<dbReference type="RefSeq" id="XP_764252.1">
    <property type="nucleotide sequence ID" value="XM_759159.1"/>
</dbReference>
<reference evidence="3 4" key="1">
    <citation type="journal article" date="2005" name="Science">
        <title>Genome sequence of Theileria parva, a bovine pathogen that transforms lymphocytes.</title>
        <authorList>
            <person name="Gardner M.J."/>
            <person name="Bishop R."/>
            <person name="Shah T."/>
            <person name="de Villiers E.P."/>
            <person name="Carlton J.M."/>
            <person name="Hall N."/>
            <person name="Ren Q."/>
            <person name="Paulsen I.T."/>
            <person name="Pain A."/>
            <person name="Berriman M."/>
            <person name="Wilson R.J.M."/>
            <person name="Sato S."/>
            <person name="Ralph S.A."/>
            <person name="Mann D.J."/>
            <person name="Xiong Z."/>
            <person name="Shallom S.J."/>
            <person name="Weidman J."/>
            <person name="Jiang L."/>
            <person name="Lynn J."/>
            <person name="Weaver B."/>
            <person name="Shoaibi A."/>
            <person name="Domingo A.R."/>
            <person name="Wasawo D."/>
            <person name="Crabtree J."/>
            <person name="Wortman J.R."/>
            <person name="Haas B."/>
            <person name="Angiuoli S.V."/>
            <person name="Creasy T.H."/>
            <person name="Lu C."/>
            <person name="Suh B."/>
            <person name="Silva J.C."/>
            <person name="Utterback T.R."/>
            <person name="Feldblyum T.V."/>
            <person name="Pertea M."/>
            <person name="Allen J."/>
            <person name="Nierman W.C."/>
            <person name="Taracha E.L.N."/>
            <person name="Salzberg S.L."/>
            <person name="White O.R."/>
            <person name="Fitzhugh H.A."/>
            <person name="Morzaria S."/>
            <person name="Venter J.C."/>
            <person name="Fraser C.M."/>
            <person name="Nene V."/>
        </authorList>
    </citation>
    <scope>NUCLEOTIDE SEQUENCE [LARGE SCALE GENOMIC DNA]</scope>
    <source>
        <strain evidence="3 4">Muguga</strain>
    </source>
</reference>
<evidence type="ECO:0000313" key="4">
    <source>
        <dbReference type="Proteomes" id="UP000001949"/>
    </source>
</evidence>
<keyword evidence="4" id="KW-1185">Reference proteome</keyword>
<protein>
    <submittedName>
        <fullName evidence="3">Uncharacterized protein</fullName>
    </submittedName>
</protein>
<dbReference type="Proteomes" id="UP000001949">
    <property type="component" value="Unassembled WGS sequence"/>
</dbReference>
<sequence length="219" mass="25509">MSSSKTQRRRLSPRLIGKKQPNYSDLSTSVSLNTCESSTSTCDSINSKRNLPQSNKRLNYSIKNDDYLNSDTESDDIPPSTENVVKDPNICRRCDQLTAELTQLRIQSFDKWVSEIKSLQDMLIMKESIIEDFNSKWSGKERDLRRLKADLTNAQKTISQLQNDINYLKSDNDFKNTRIEELEYMIEGKNDKISQQKKIIEKMEKMAREDSKIIKRLRV</sequence>
<gene>
    <name evidence="3" type="ordered locus">TP04_0617</name>
</gene>
<dbReference type="KEGG" id="tpv:TP04_0617"/>
<dbReference type="InParanoid" id="Q4N1W0"/>
<feature type="region of interest" description="Disordered" evidence="2">
    <location>
        <begin position="62"/>
        <end position="84"/>
    </location>
</feature>
<keyword evidence="1" id="KW-0175">Coiled coil</keyword>
<dbReference type="AlphaFoldDB" id="Q4N1W0"/>
<organism evidence="3 4">
    <name type="scientific">Theileria parva</name>
    <name type="common">East coast fever infection agent</name>
    <dbReference type="NCBI Taxonomy" id="5875"/>
    <lineage>
        <taxon>Eukaryota</taxon>
        <taxon>Sar</taxon>
        <taxon>Alveolata</taxon>
        <taxon>Apicomplexa</taxon>
        <taxon>Aconoidasida</taxon>
        <taxon>Piroplasmida</taxon>
        <taxon>Theileriidae</taxon>
        <taxon>Theileria</taxon>
    </lineage>
</organism>
<feature type="region of interest" description="Disordered" evidence="2">
    <location>
        <begin position="1"/>
        <end position="30"/>
    </location>
</feature>
<evidence type="ECO:0000256" key="2">
    <source>
        <dbReference type="SAM" id="MobiDB-lite"/>
    </source>
</evidence>
<dbReference type="EMBL" id="AAGK01000004">
    <property type="protein sequence ID" value="EAN31969.1"/>
    <property type="molecule type" value="Genomic_DNA"/>
</dbReference>
<dbReference type="GeneID" id="3501182"/>
<comment type="caution">
    <text evidence="3">The sequence shown here is derived from an EMBL/GenBank/DDBJ whole genome shotgun (WGS) entry which is preliminary data.</text>
</comment>
<feature type="compositionally biased region" description="Polar residues" evidence="2">
    <location>
        <begin position="62"/>
        <end position="71"/>
    </location>
</feature>
<feature type="compositionally biased region" description="Basic residues" evidence="2">
    <location>
        <begin position="1"/>
        <end position="12"/>
    </location>
</feature>
<feature type="coiled-coil region" evidence="1">
    <location>
        <begin position="144"/>
        <end position="206"/>
    </location>
</feature>
<evidence type="ECO:0000256" key="1">
    <source>
        <dbReference type="SAM" id="Coils"/>
    </source>
</evidence>
<dbReference type="eggNOG" id="ENOG502QWWS">
    <property type="taxonomic scope" value="Eukaryota"/>
</dbReference>
<name>Q4N1W0_THEPA</name>
<accession>Q4N1W0</accession>
<evidence type="ECO:0000313" key="3">
    <source>
        <dbReference type="EMBL" id="EAN31969.1"/>
    </source>
</evidence>
<dbReference type="VEuPathDB" id="PiroplasmaDB:TpMuguga_04g00617"/>
<proteinExistence type="predicted"/>
<feature type="compositionally biased region" description="Polar residues" evidence="2">
    <location>
        <begin position="21"/>
        <end position="30"/>
    </location>
</feature>
<dbReference type="Gene3D" id="1.10.287.1490">
    <property type="match status" value="1"/>
</dbReference>